<evidence type="ECO:0000313" key="3">
    <source>
        <dbReference type="Proteomes" id="UP000185678"/>
    </source>
</evidence>
<protein>
    <submittedName>
        <fullName evidence="2">Uncharacterized protein</fullName>
    </submittedName>
</protein>
<keyword evidence="3" id="KW-1185">Reference proteome</keyword>
<dbReference type="Proteomes" id="UP000185678">
    <property type="component" value="Unassembled WGS sequence"/>
</dbReference>
<evidence type="ECO:0000313" key="2">
    <source>
        <dbReference type="EMBL" id="SIS85493.1"/>
    </source>
</evidence>
<feature type="transmembrane region" description="Helical" evidence="1">
    <location>
        <begin position="20"/>
        <end position="51"/>
    </location>
</feature>
<gene>
    <name evidence="2" type="ORF">SAMN05421779_104123</name>
</gene>
<dbReference type="AlphaFoldDB" id="A0A1N7MHD6"/>
<keyword evidence="1" id="KW-1133">Transmembrane helix</keyword>
<accession>A0A1N7MHD6</accession>
<dbReference type="STRING" id="80876.SAMN05421779_104123"/>
<sequence length="77" mass="8815">MSFDPMNYNPQHNDNTIYELLAFFFGGIWISLKLIVSLIITASLLTFVVVFDLWQWRKKRQNAASAQTAAAHADRTP</sequence>
<organism evidence="2 3">
    <name type="scientific">Insolitispirillum peregrinum</name>
    <dbReference type="NCBI Taxonomy" id="80876"/>
    <lineage>
        <taxon>Bacteria</taxon>
        <taxon>Pseudomonadati</taxon>
        <taxon>Pseudomonadota</taxon>
        <taxon>Alphaproteobacteria</taxon>
        <taxon>Rhodospirillales</taxon>
        <taxon>Novispirillaceae</taxon>
        <taxon>Insolitispirillum</taxon>
    </lineage>
</organism>
<keyword evidence="1" id="KW-0472">Membrane</keyword>
<dbReference type="EMBL" id="FTOA01000004">
    <property type="protein sequence ID" value="SIS85493.1"/>
    <property type="molecule type" value="Genomic_DNA"/>
</dbReference>
<dbReference type="RefSeq" id="WP_076400579.1">
    <property type="nucleotide sequence ID" value="NZ_FTOA01000004.1"/>
</dbReference>
<keyword evidence="1" id="KW-0812">Transmembrane</keyword>
<reference evidence="2 3" key="1">
    <citation type="submission" date="2017-01" db="EMBL/GenBank/DDBJ databases">
        <authorList>
            <person name="Mah S.A."/>
            <person name="Swanson W.J."/>
            <person name="Moy G.W."/>
            <person name="Vacquier V.D."/>
        </authorList>
    </citation>
    <scope>NUCLEOTIDE SEQUENCE [LARGE SCALE GENOMIC DNA]</scope>
    <source>
        <strain evidence="2 3">DSM 11589</strain>
    </source>
</reference>
<name>A0A1N7MHD6_9PROT</name>
<proteinExistence type="predicted"/>
<evidence type="ECO:0000256" key="1">
    <source>
        <dbReference type="SAM" id="Phobius"/>
    </source>
</evidence>